<dbReference type="EMBL" id="KE504252">
    <property type="protein sequence ID" value="EPS93883.1"/>
    <property type="molecule type" value="Genomic_DNA"/>
</dbReference>
<dbReference type="CDD" id="cd09917">
    <property type="entry name" value="F-box_SF"/>
    <property type="match status" value="1"/>
</dbReference>
<reference evidence="2 3" key="1">
    <citation type="journal article" date="2012" name="Science">
        <title>The Paleozoic origin of enzymatic lignin decomposition reconstructed from 31 fungal genomes.</title>
        <authorList>
            <person name="Floudas D."/>
            <person name="Binder M."/>
            <person name="Riley R."/>
            <person name="Barry K."/>
            <person name="Blanchette R.A."/>
            <person name="Henrissat B."/>
            <person name="Martinez A.T."/>
            <person name="Otillar R."/>
            <person name="Spatafora J.W."/>
            <person name="Yadav J.S."/>
            <person name="Aerts A."/>
            <person name="Benoit I."/>
            <person name="Boyd A."/>
            <person name="Carlson A."/>
            <person name="Copeland A."/>
            <person name="Coutinho P.M."/>
            <person name="de Vries R.P."/>
            <person name="Ferreira P."/>
            <person name="Findley K."/>
            <person name="Foster B."/>
            <person name="Gaskell J."/>
            <person name="Glotzer D."/>
            <person name="Gorecki P."/>
            <person name="Heitman J."/>
            <person name="Hesse C."/>
            <person name="Hori C."/>
            <person name="Igarashi K."/>
            <person name="Jurgens J.A."/>
            <person name="Kallen N."/>
            <person name="Kersten P."/>
            <person name="Kohler A."/>
            <person name="Kuees U."/>
            <person name="Kumar T.K.A."/>
            <person name="Kuo A."/>
            <person name="LaButti K."/>
            <person name="Larrondo L.F."/>
            <person name="Lindquist E."/>
            <person name="Ling A."/>
            <person name="Lombard V."/>
            <person name="Lucas S."/>
            <person name="Lundell T."/>
            <person name="Martin R."/>
            <person name="McLaughlin D.J."/>
            <person name="Morgenstern I."/>
            <person name="Morin E."/>
            <person name="Murat C."/>
            <person name="Nagy L.G."/>
            <person name="Nolan M."/>
            <person name="Ohm R.A."/>
            <person name="Patyshakuliyeva A."/>
            <person name="Rokas A."/>
            <person name="Ruiz-Duenas F.J."/>
            <person name="Sabat G."/>
            <person name="Salamov A."/>
            <person name="Samejima M."/>
            <person name="Schmutz J."/>
            <person name="Slot J.C."/>
            <person name="St John F."/>
            <person name="Stenlid J."/>
            <person name="Sun H."/>
            <person name="Sun S."/>
            <person name="Syed K."/>
            <person name="Tsang A."/>
            <person name="Wiebenga A."/>
            <person name="Young D."/>
            <person name="Pisabarro A."/>
            <person name="Eastwood D.C."/>
            <person name="Martin F."/>
            <person name="Cullen D."/>
            <person name="Grigoriev I.V."/>
            <person name="Hibbett D.S."/>
        </authorList>
    </citation>
    <scope>NUCLEOTIDE SEQUENCE</scope>
    <source>
        <strain evidence="3">FP-58527</strain>
    </source>
</reference>
<dbReference type="Gene3D" id="1.20.1280.50">
    <property type="match status" value="1"/>
</dbReference>
<name>S8DRR5_FOMSC</name>
<evidence type="ECO:0000313" key="2">
    <source>
        <dbReference type="EMBL" id="EPS93883.1"/>
    </source>
</evidence>
<organism evidence="2 3">
    <name type="scientific">Fomitopsis schrenkii</name>
    <name type="common">Brown rot fungus</name>
    <dbReference type="NCBI Taxonomy" id="2126942"/>
    <lineage>
        <taxon>Eukaryota</taxon>
        <taxon>Fungi</taxon>
        <taxon>Dikarya</taxon>
        <taxon>Basidiomycota</taxon>
        <taxon>Agaricomycotina</taxon>
        <taxon>Agaricomycetes</taxon>
        <taxon>Polyporales</taxon>
        <taxon>Fomitopsis</taxon>
    </lineage>
</organism>
<dbReference type="InterPro" id="IPR001810">
    <property type="entry name" value="F-box_dom"/>
</dbReference>
<sequence length="582" mass="65164">MSPLEDFPVELLLQIIGYLPLQVLHRLARTARFFKRIINENEALVYRQSATLHGYVNNVASIDPPDANSKNYTYPFTNATSWKQYCQLCLELDRNWAGQGTAIPRIYSSGRPDVHRIKLDEERGLLLTSHVEGRIVVTCLESGAVLWALPRNYVRTHAHLEYENGFLIFDRFDSGKEVWRLSTDFDSSQTPVHAPPDSRQRIASSLAEAHYPATRAHFKPWCLINTVQPTFAYRFSYPTLVVMSMDTAYLWDITSATLVQTIHDVMEPLPNHDHDHEDGMDVSYVDVSARHLFICGTQELRVFNRSDGSLALCICSQPTFAIARVLLAHDRRDAPDVVVPIRAQVLAAAGPTNLPLPSFIAAHVSRCGRHLVALLADNRLLLIEDFERVARGDVSLADAALELNITLSDENMMSFGVYLAYEFGRVSVITTSGVYVFILDATAHMLTDPDVAPSRNSLSLGLIRASYAAPSVPAFPPTTSFPHLAGAYIPRLRNRHVLGLLSCLQMSATRLYLTWDHRRADILERLPESHPPQGPLVGGRMEASDGWKFDIETDNMDIYDELLDDEDALPPEPVMVLHAGEV</sequence>
<dbReference type="SUPFAM" id="SSF81383">
    <property type="entry name" value="F-box domain"/>
    <property type="match status" value="1"/>
</dbReference>
<gene>
    <name evidence="2" type="ORF">FOMPIDRAFT_1135352</name>
</gene>
<dbReference type="InterPro" id="IPR011047">
    <property type="entry name" value="Quinoprotein_ADH-like_sf"/>
</dbReference>
<evidence type="ECO:0000313" key="3">
    <source>
        <dbReference type="Proteomes" id="UP000015241"/>
    </source>
</evidence>
<dbReference type="SUPFAM" id="SSF50998">
    <property type="entry name" value="Quinoprotein alcohol dehydrogenase-like"/>
    <property type="match status" value="1"/>
</dbReference>
<dbReference type="AlphaFoldDB" id="S8DRR5"/>
<dbReference type="Pfam" id="PF12937">
    <property type="entry name" value="F-box-like"/>
    <property type="match status" value="1"/>
</dbReference>
<dbReference type="STRING" id="743788.S8DRR5"/>
<evidence type="ECO:0000259" key="1">
    <source>
        <dbReference type="PROSITE" id="PS50181"/>
    </source>
</evidence>
<dbReference type="HOGENOM" id="CLU_021592_1_0_1"/>
<dbReference type="PROSITE" id="PS50181">
    <property type="entry name" value="FBOX"/>
    <property type="match status" value="1"/>
</dbReference>
<keyword evidence="3" id="KW-1185">Reference proteome</keyword>
<dbReference type="InParanoid" id="S8DRR5"/>
<protein>
    <recommendedName>
        <fullName evidence="1">F-box domain-containing protein</fullName>
    </recommendedName>
</protein>
<dbReference type="OrthoDB" id="550575at2759"/>
<dbReference type="InterPro" id="IPR036047">
    <property type="entry name" value="F-box-like_dom_sf"/>
</dbReference>
<dbReference type="eggNOG" id="ENOG502QPZ8">
    <property type="taxonomic scope" value="Eukaryota"/>
</dbReference>
<proteinExistence type="predicted"/>
<accession>S8DRR5</accession>
<dbReference type="Proteomes" id="UP000015241">
    <property type="component" value="Unassembled WGS sequence"/>
</dbReference>
<feature type="domain" description="F-box" evidence="1">
    <location>
        <begin position="1"/>
        <end position="49"/>
    </location>
</feature>